<sequence>MIEVKIDVKLTSDRQLLNTDPVDIFDALAEVFFDDESVTEQDMAADYGIMKIDMDMWVSTNSVEEAFAIGVQAVKAAISAAAKQVPWVSAEIDSISAGQLEAA</sequence>
<name>A0A6J6NEY4_9ZZZZ</name>
<proteinExistence type="predicted"/>
<organism evidence="1">
    <name type="scientific">freshwater metagenome</name>
    <dbReference type="NCBI Taxonomy" id="449393"/>
    <lineage>
        <taxon>unclassified sequences</taxon>
        <taxon>metagenomes</taxon>
        <taxon>ecological metagenomes</taxon>
    </lineage>
</organism>
<evidence type="ECO:0000313" key="1">
    <source>
        <dbReference type="EMBL" id="CAB4684787.1"/>
    </source>
</evidence>
<reference evidence="1" key="1">
    <citation type="submission" date="2020-05" db="EMBL/GenBank/DDBJ databases">
        <authorList>
            <person name="Chiriac C."/>
            <person name="Salcher M."/>
            <person name="Ghai R."/>
            <person name="Kavagutti S V."/>
        </authorList>
    </citation>
    <scope>NUCLEOTIDE SEQUENCE</scope>
</reference>
<accession>A0A6J6NEY4</accession>
<gene>
    <name evidence="1" type="ORF">UFOPK2370_00559</name>
</gene>
<dbReference type="AlphaFoldDB" id="A0A6J6NEY4"/>
<protein>
    <submittedName>
        <fullName evidence="1">Unannotated protein</fullName>
    </submittedName>
</protein>
<dbReference type="EMBL" id="CAEZXK010000010">
    <property type="protein sequence ID" value="CAB4684787.1"/>
    <property type="molecule type" value="Genomic_DNA"/>
</dbReference>